<sequence length="151" mass="17357">MTGKNDLTRLSNEITYHRYMLSHKKAESLYTDISMSEYIALKHISEHEGERVYLKEIADGMDITVQKASKGVRRLRDRGLVTWEHDGNGSDGTYVTITETGEKLLREQETVLKDYYGRVIEIFGEDRLEELLELLRELEDAMDGALDGKEA</sequence>
<dbReference type="GO" id="GO:0003700">
    <property type="term" value="F:DNA-binding transcription factor activity"/>
    <property type="evidence" value="ECO:0007669"/>
    <property type="project" value="InterPro"/>
</dbReference>
<dbReference type="PANTHER" id="PTHR33164">
    <property type="entry name" value="TRANSCRIPTIONAL REGULATOR, MARR FAMILY"/>
    <property type="match status" value="1"/>
</dbReference>
<reference evidence="2" key="2">
    <citation type="journal article" date="2021" name="PeerJ">
        <title>Extensive microbial diversity within the chicken gut microbiome revealed by metagenomics and culture.</title>
        <authorList>
            <person name="Gilroy R."/>
            <person name="Ravi A."/>
            <person name="Getino M."/>
            <person name="Pursley I."/>
            <person name="Horton D.L."/>
            <person name="Alikhan N.F."/>
            <person name="Baker D."/>
            <person name="Gharbi K."/>
            <person name="Hall N."/>
            <person name="Watson M."/>
            <person name="Adriaenssens E.M."/>
            <person name="Foster-Nyarko E."/>
            <person name="Jarju S."/>
            <person name="Secka A."/>
            <person name="Antonio M."/>
            <person name="Oren A."/>
            <person name="Chaudhuri R.R."/>
            <person name="La Ragione R."/>
            <person name="Hildebrand F."/>
            <person name="Pallen M.J."/>
        </authorList>
    </citation>
    <scope>NUCLEOTIDE SEQUENCE</scope>
    <source>
        <strain evidence="2">USAMLcec3-3695</strain>
    </source>
</reference>
<dbReference type="InterPro" id="IPR000835">
    <property type="entry name" value="HTH_MarR-typ"/>
</dbReference>
<evidence type="ECO:0000259" key="1">
    <source>
        <dbReference type="PROSITE" id="PS50995"/>
    </source>
</evidence>
<dbReference type="PROSITE" id="PS50995">
    <property type="entry name" value="HTH_MARR_2"/>
    <property type="match status" value="1"/>
</dbReference>
<dbReference type="GO" id="GO:0006950">
    <property type="term" value="P:response to stress"/>
    <property type="evidence" value="ECO:0007669"/>
    <property type="project" value="TreeGrafter"/>
</dbReference>
<dbReference type="EMBL" id="DVNB01000099">
    <property type="protein sequence ID" value="HIU58076.1"/>
    <property type="molecule type" value="Genomic_DNA"/>
</dbReference>
<dbReference type="InterPro" id="IPR036388">
    <property type="entry name" value="WH-like_DNA-bd_sf"/>
</dbReference>
<keyword evidence="2" id="KW-0238">DNA-binding</keyword>
<dbReference type="InterPro" id="IPR036390">
    <property type="entry name" value="WH_DNA-bd_sf"/>
</dbReference>
<dbReference type="Gene3D" id="1.10.10.10">
    <property type="entry name" value="Winged helix-like DNA-binding domain superfamily/Winged helix DNA-binding domain"/>
    <property type="match status" value="1"/>
</dbReference>
<protein>
    <submittedName>
        <fullName evidence="2">Winged helix DNA-binding protein</fullName>
    </submittedName>
</protein>
<comment type="caution">
    <text evidence="2">The sequence shown here is derived from an EMBL/GenBank/DDBJ whole genome shotgun (WGS) entry which is preliminary data.</text>
</comment>
<dbReference type="Proteomes" id="UP000824109">
    <property type="component" value="Unassembled WGS sequence"/>
</dbReference>
<name>A0A9D1MD72_9FIRM</name>
<dbReference type="SUPFAM" id="SSF46785">
    <property type="entry name" value="Winged helix' DNA-binding domain"/>
    <property type="match status" value="1"/>
</dbReference>
<dbReference type="GO" id="GO:0003677">
    <property type="term" value="F:DNA binding"/>
    <property type="evidence" value="ECO:0007669"/>
    <property type="project" value="UniProtKB-KW"/>
</dbReference>
<reference evidence="2" key="1">
    <citation type="submission" date="2020-10" db="EMBL/GenBank/DDBJ databases">
        <authorList>
            <person name="Gilroy R."/>
        </authorList>
    </citation>
    <scope>NUCLEOTIDE SEQUENCE</scope>
    <source>
        <strain evidence="2">USAMLcec3-3695</strain>
    </source>
</reference>
<evidence type="ECO:0000313" key="2">
    <source>
        <dbReference type="EMBL" id="HIU58076.1"/>
    </source>
</evidence>
<feature type="domain" description="HTH marR-type" evidence="1">
    <location>
        <begin position="4"/>
        <end position="140"/>
    </location>
</feature>
<evidence type="ECO:0000313" key="3">
    <source>
        <dbReference type="Proteomes" id="UP000824109"/>
    </source>
</evidence>
<dbReference type="InterPro" id="IPR039422">
    <property type="entry name" value="MarR/SlyA-like"/>
</dbReference>
<organism evidence="2 3">
    <name type="scientific">Candidatus Ornithomonoglobus merdipullorum</name>
    <dbReference type="NCBI Taxonomy" id="2840895"/>
    <lineage>
        <taxon>Bacteria</taxon>
        <taxon>Bacillati</taxon>
        <taxon>Bacillota</taxon>
        <taxon>Clostridia</taxon>
        <taxon>Candidatus Ornithomonoglobus</taxon>
    </lineage>
</organism>
<dbReference type="Pfam" id="PF12802">
    <property type="entry name" value="MarR_2"/>
    <property type="match status" value="1"/>
</dbReference>
<accession>A0A9D1MD72</accession>
<dbReference type="PANTHER" id="PTHR33164:SF99">
    <property type="entry name" value="MARR FAMILY REGULATORY PROTEIN"/>
    <property type="match status" value="1"/>
</dbReference>
<dbReference type="AlphaFoldDB" id="A0A9D1MD72"/>
<dbReference type="SMART" id="SM00347">
    <property type="entry name" value="HTH_MARR"/>
    <property type="match status" value="1"/>
</dbReference>
<proteinExistence type="predicted"/>
<gene>
    <name evidence="2" type="ORF">IAA61_09755</name>
</gene>